<dbReference type="PANTHER" id="PTHR43072">
    <property type="entry name" value="N-ACETYLTRANSFERASE"/>
    <property type="match status" value="1"/>
</dbReference>
<dbReference type="InterPro" id="IPR000182">
    <property type="entry name" value="GNAT_dom"/>
</dbReference>
<evidence type="ECO:0000256" key="2">
    <source>
        <dbReference type="ARBA" id="ARBA00023315"/>
    </source>
</evidence>
<dbReference type="Gene3D" id="3.40.630.30">
    <property type="match status" value="1"/>
</dbReference>
<evidence type="ECO:0000256" key="1">
    <source>
        <dbReference type="ARBA" id="ARBA00022679"/>
    </source>
</evidence>
<accession>A0ABX0GZL3</accession>
<dbReference type="RefSeq" id="WP_166282363.1">
    <property type="nucleotide sequence ID" value="NZ_JAANNP010000008.1"/>
</dbReference>
<dbReference type="PANTHER" id="PTHR43072:SF23">
    <property type="entry name" value="UPF0039 PROTEIN C11D3.02C"/>
    <property type="match status" value="1"/>
</dbReference>
<dbReference type="SUPFAM" id="SSF55729">
    <property type="entry name" value="Acyl-CoA N-acyltransferases (Nat)"/>
    <property type="match status" value="1"/>
</dbReference>
<organism evidence="4 5">
    <name type="scientific">Motilibacter deserti</name>
    <dbReference type="NCBI Taxonomy" id="2714956"/>
    <lineage>
        <taxon>Bacteria</taxon>
        <taxon>Bacillati</taxon>
        <taxon>Actinomycetota</taxon>
        <taxon>Actinomycetes</taxon>
        <taxon>Motilibacterales</taxon>
        <taxon>Motilibacteraceae</taxon>
        <taxon>Motilibacter</taxon>
    </lineage>
</organism>
<dbReference type="InterPro" id="IPR016181">
    <property type="entry name" value="Acyl_CoA_acyltransferase"/>
</dbReference>
<gene>
    <name evidence="4" type="ORF">G9H71_12720</name>
</gene>
<keyword evidence="1" id="KW-0808">Transferase</keyword>
<dbReference type="CDD" id="cd04301">
    <property type="entry name" value="NAT_SF"/>
    <property type="match status" value="1"/>
</dbReference>
<name>A0ABX0GZL3_9ACTN</name>
<dbReference type="EMBL" id="JAANNP010000008">
    <property type="protein sequence ID" value="NHC14643.1"/>
    <property type="molecule type" value="Genomic_DNA"/>
</dbReference>
<comment type="caution">
    <text evidence="4">The sequence shown here is derived from an EMBL/GenBank/DDBJ whole genome shotgun (WGS) entry which is preliminary data.</text>
</comment>
<evidence type="ECO:0000313" key="5">
    <source>
        <dbReference type="Proteomes" id="UP000800981"/>
    </source>
</evidence>
<evidence type="ECO:0000313" key="4">
    <source>
        <dbReference type="EMBL" id="NHC14643.1"/>
    </source>
</evidence>
<protein>
    <submittedName>
        <fullName evidence="4">N-acetyltransferase</fullName>
    </submittedName>
</protein>
<evidence type="ECO:0000259" key="3">
    <source>
        <dbReference type="PROSITE" id="PS51186"/>
    </source>
</evidence>
<dbReference type="Proteomes" id="UP000800981">
    <property type="component" value="Unassembled WGS sequence"/>
</dbReference>
<feature type="domain" description="N-acetyltransferase" evidence="3">
    <location>
        <begin position="1"/>
        <end position="155"/>
    </location>
</feature>
<reference evidence="4 5" key="1">
    <citation type="submission" date="2020-03" db="EMBL/GenBank/DDBJ databases">
        <title>Two novel Motilibacter sp.</title>
        <authorList>
            <person name="Liu S."/>
        </authorList>
    </citation>
    <scope>NUCLEOTIDE SEQUENCE [LARGE SCALE GENOMIC DNA]</scope>
    <source>
        <strain evidence="4 5">E257</strain>
    </source>
</reference>
<keyword evidence="2" id="KW-0012">Acyltransferase</keyword>
<dbReference type="PROSITE" id="PS51186">
    <property type="entry name" value="GNAT"/>
    <property type="match status" value="1"/>
</dbReference>
<proteinExistence type="predicted"/>
<sequence>MHIAPMTAEHAAQVLAIYQAGIDDGDATFETEAPDWAAFDAARLPEHRFVALGPGGEVAGWIACSAVSSRAVYAGVVEHSVYVAPQARGMGVGRALLHQLIRSTEAAGVWTIQSGVFPENTGSLRLHEQAGFRTVGRRERIGCHHGQWRDVVLLERRSTVVGS</sequence>
<keyword evidence="5" id="KW-1185">Reference proteome</keyword>
<dbReference type="Pfam" id="PF00583">
    <property type="entry name" value="Acetyltransf_1"/>
    <property type="match status" value="1"/>
</dbReference>